<reference evidence="2 3" key="1">
    <citation type="submission" date="2022-06" db="EMBL/GenBank/DDBJ databases">
        <title>Isolation of gut microbiota from human fecal samples.</title>
        <authorList>
            <person name="Pamer E.G."/>
            <person name="Barat B."/>
            <person name="Waligurski E."/>
            <person name="Medina S."/>
            <person name="Paddock L."/>
            <person name="Mostad J."/>
        </authorList>
    </citation>
    <scope>NUCLEOTIDE SEQUENCE [LARGE SCALE GENOMIC DNA]</scope>
    <source>
        <strain evidence="2 3">DFI.7.95</strain>
    </source>
</reference>
<name>A0ABT1S6U9_9FIRM</name>
<evidence type="ECO:0000313" key="2">
    <source>
        <dbReference type="EMBL" id="MCQ4922198.1"/>
    </source>
</evidence>
<keyword evidence="3" id="KW-1185">Reference proteome</keyword>
<evidence type="ECO:0000259" key="1">
    <source>
        <dbReference type="Pfam" id="PF14206"/>
    </source>
</evidence>
<gene>
    <name evidence="2" type="ORF">NE686_03820</name>
</gene>
<accession>A0ABT1S6U9</accession>
<evidence type="ECO:0000313" key="3">
    <source>
        <dbReference type="Proteomes" id="UP001524478"/>
    </source>
</evidence>
<dbReference type="Proteomes" id="UP001524478">
    <property type="component" value="Unassembled WGS sequence"/>
</dbReference>
<proteinExistence type="predicted"/>
<dbReference type="Pfam" id="PF14206">
    <property type="entry name" value="Cys_rich_CPCC"/>
    <property type="match status" value="1"/>
</dbReference>
<organism evidence="2 3">
    <name type="scientific">Tissierella carlieri</name>
    <dbReference type="NCBI Taxonomy" id="689904"/>
    <lineage>
        <taxon>Bacteria</taxon>
        <taxon>Bacillati</taxon>
        <taxon>Bacillota</taxon>
        <taxon>Tissierellia</taxon>
        <taxon>Tissierellales</taxon>
        <taxon>Tissierellaceae</taxon>
        <taxon>Tissierella</taxon>
    </lineage>
</organism>
<protein>
    <submittedName>
        <fullName evidence="2">CPCC family cysteine-rich protein</fullName>
    </submittedName>
</protein>
<feature type="domain" description="Cysteine-rich CPCC" evidence="1">
    <location>
        <begin position="4"/>
        <end position="78"/>
    </location>
</feature>
<comment type="caution">
    <text evidence="2">The sequence shown here is derived from an EMBL/GenBank/DDBJ whole genome shotgun (WGS) entry which is preliminary data.</text>
</comment>
<dbReference type="RefSeq" id="WP_256310488.1">
    <property type="nucleotide sequence ID" value="NZ_JANGAC010000002.1"/>
</dbReference>
<dbReference type="EMBL" id="JANGAC010000002">
    <property type="protein sequence ID" value="MCQ4922198.1"/>
    <property type="molecule type" value="Genomic_DNA"/>
</dbReference>
<dbReference type="InterPro" id="IPR025983">
    <property type="entry name" value="Cys_rich_CPCC"/>
</dbReference>
<sequence>MNKYTCPCCGYKTLEEKPPGTYDICPICFWEDDRIQFENPDYEGGANHVSLRQGQQNYLSFGACEKEMTKYVRKANKNDIRNHDWKPL</sequence>